<dbReference type="Pfam" id="PF00440">
    <property type="entry name" value="TetR_N"/>
    <property type="match status" value="1"/>
</dbReference>
<keyword evidence="3" id="KW-0804">Transcription</keyword>
<protein>
    <submittedName>
        <fullName evidence="7">TetR family transcriptional regulator</fullName>
    </submittedName>
</protein>
<dbReference type="KEGG" id="dwd:DSCW_32910"/>
<gene>
    <name evidence="7" type="ORF">DSCW_32910</name>
</gene>
<evidence type="ECO:0000256" key="1">
    <source>
        <dbReference type="ARBA" id="ARBA00023015"/>
    </source>
</evidence>
<dbReference type="InterPro" id="IPR009057">
    <property type="entry name" value="Homeodomain-like_sf"/>
</dbReference>
<dbReference type="Proteomes" id="UP000427769">
    <property type="component" value="Chromosome"/>
</dbReference>
<keyword evidence="2 4" id="KW-0238">DNA-binding</keyword>
<dbReference type="EMBL" id="AP021875">
    <property type="protein sequence ID" value="BBO75874.1"/>
    <property type="molecule type" value="Genomic_DNA"/>
</dbReference>
<dbReference type="SUPFAM" id="SSF46689">
    <property type="entry name" value="Homeodomain-like"/>
    <property type="match status" value="1"/>
</dbReference>
<keyword evidence="1" id="KW-0805">Transcription regulation</keyword>
<evidence type="ECO:0000256" key="5">
    <source>
        <dbReference type="SAM" id="Phobius"/>
    </source>
</evidence>
<sequence length="213" mass="24009">MATKKHAKKAPAQNRDREATRRLLIRAVGELLGEKGFTGLGVNAVARQAGVDKVLIYRYFGGLPGLIQAFGQEEDFWPSIEELAGGDIDAFRQMPLEEKLTALGCNFLRGIRQRPLTQEVMAWEMVQRNDMTEELEIIRETRMLRFAELFLPAEGARVDLMAIMAIFGAGISYLVCRSRKIRWYNGIDLESEDGWQRVETAVGQMVKGTMAIL</sequence>
<evidence type="ECO:0000313" key="8">
    <source>
        <dbReference type="Proteomes" id="UP000427769"/>
    </source>
</evidence>
<dbReference type="GO" id="GO:0003700">
    <property type="term" value="F:DNA-binding transcription factor activity"/>
    <property type="evidence" value="ECO:0007669"/>
    <property type="project" value="TreeGrafter"/>
</dbReference>
<dbReference type="OrthoDB" id="9796019at2"/>
<accession>A0A5K7ZBQ6</accession>
<dbReference type="AlphaFoldDB" id="A0A5K7ZBQ6"/>
<evidence type="ECO:0000256" key="2">
    <source>
        <dbReference type="ARBA" id="ARBA00023125"/>
    </source>
</evidence>
<dbReference type="PROSITE" id="PS50977">
    <property type="entry name" value="HTH_TETR_2"/>
    <property type="match status" value="1"/>
</dbReference>
<proteinExistence type="predicted"/>
<evidence type="ECO:0000259" key="6">
    <source>
        <dbReference type="PROSITE" id="PS50977"/>
    </source>
</evidence>
<dbReference type="InterPro" id="IPR001647">
    <property type="entry name" value="HTH_TetR"/>
</dbReference>
<keyword evidence="8" id="KW-1185">Reference proteome</keyword>
<feature type="domain" description="HTH tetR-type" evidence="6">
    <location>
        <begin position="18"/>
        <end position="78"/>
    </location>
</feature>
<keyword evidence="5" id="KW-1133">Transmembrane helix</keyword>
<reference evidence="7 8" key="1">
    <citation type="submission" date="2019-11" db="EMBL/GenBank/DDBJ databases">
        <title>Comparative genomics of hydrocarbon-degrading Desulfosarcina strains.</title>
        <authorList>
            <person name="Watanabe M."/>
            <person name="Kojima H."/>
            <person name="Fukui M."/>
        </authorList>
    </citation>
    <scope>NUCLEOTIDE SEQUENCE [LARGE SCALE GENOMIC DNA]</scope>
    <source>
        <strain evidence="7 8">PP31</strain>
    </source>
</reference>
<dbReference type="InterPro" id="IPR050109">
    <property type="entry name" value="HTH-type_TetR-like_transc_reg"/>
</dbReference>
<dbReference type="RefSeq" id="WP_155304757.1">
    <property type="nucleotide sequence ID" value="NZ_AP021875.1"/>
</dbReference>
<dbReference type="Gene3D" id="1.10.357.10">
    <property type="entry name" value="Tetracycline Repressor, domain 2"/>
    <property type="match status" value="1"/>
</dbReference>
<evidence type="ECO:0000256" key="4">
    <source>
        <dbReference type="PROSITE-ProRule" id="PRU00335"/>
    </source>
</evidence>
<dbReference type="PRINTS" id="PR00455">
    <property type="entry name" value="HTHTETR"/>
</dbReference>
<feature type="transmembrane region" description="Helical" evidence="5">
    <location>
        <begin position="158"/>
        <end position="176"/>
    </location>
</feature>
<name>A0A5K7ZBQ6_9BACT</name>
<keyword evidence="5" id="KW-0812">Transmembrane</keyword>
<organism evidence="7 8">
    <name type="scientific">Desulfosarcina widdelii</name>
    <dbReference type="NCBI Taxonomy" id="947919"/>
    <lineage>
        <taxon>Bacteria</taxon>
        <taxon>Pseudomonadati</taxon>
        <taxon>Thermodesulfobacteriota</taxon>
        <taxon>Desulfobacteria</taxon>
        <taxon>Desulfobacterales</taxon>
        <taxon>Desulfosarcinaceae</taxon>
        <taxon>Desulfosarcina</taxon>
    </lineage>
</organism>
<keyword evidence="5" id="KW-0472">Membrane</keyword>
<evidence type="ECO:0000256" key="3">
    <source>
        <dbReference type="ARBA" id="ARBA00023163"/>
    </source>
</evidence>
<dbReference type="PANTHER" id="PTHR30055">
    <property type="entry name" value="HTH-TYPE TRANSCRIPTIONAL REGULATOR RUTR"/>
    <property type="match status" value="1"/>
</dbReference>
<feature type="DNA-binding region" description="H-T-H motif" evidence="4">
    <location>
        <begin position="41"/>
        <end position="60"/>
    </location>
</feature>
<evidence type="ECO:0000313" key="7">
    <source>
        <dbReference type="EMBL" id="BBO75874.1"/>
    </source>
</evidence>
<dbReference type="GO" id="GO:0000976">
    <property type="term" value="F:transcription cis-regulatory region binding"/>
    <property type="evidence" value="ECO:0007669"/>
    <property type="project" value="TreeGrafter"/>
</dbReference>
<dbReference type="PANTHER" id="PTHR30055:SF234">
    <property type="entry name" value="HTH-TYPE TRANSCRIPTIONAL REGULATOR BETI"/>
    <property type="match status" value="1"/>
</dbReference>